<evidence type="ECO:0000313" key="1">
    <source>
        <dbReference type="EMBL" id="GFP28168.1"/>
    </source>
</evidence>
<evidence type="ECO:0000313" key="3">
    <source>
        <dbReference type="Proteomes" id="UP000591948"/>
    </source>
</evidence>
<accession>A0A6V8P7B4</accession>
<organism evidence="2 3">
    <name type="scientific">Candidatus Hakubella thermalkaliphila</name>
    <dbReference type="NCBI Taxonomy" id="2754717"/>
    <lineage>
        <taxon>Bacteria</taxon>
        <taxon>Bacillati</taxon>
        <taxon>Actinomycetota</taxon>
        <taxon>Actinomycetota incertae sedis</taxon>
        <taxon>Candidatus Hakubellales</taxon>
        <taxon>Candidatus Hakubellaceae</taxon>
        <taxon>Candidatus Hakubella</taxon>
    </lineage>
</organism>
<dbReference type="Proteomes" id="UP000591948">
    <property type="component" value="Unassembled WGS sequence"/>
</dbReference>
<reference evidence="2 3" key="1">
    <citation type="journal article" date="2020" name="Front. Microbiol.">
        <title>Single-cell genomics of novel Actinobacteria with the Wood-Ljungdahl pathway discovered in a serpentinizing system.</title>
        <authorList>
            <person name="Merino N."/>
            <person name="Kawai M."/>
            <person name="Boyd E.S."/>
            <person name="Colman D.R."/>
            <person name="McGlynn S.E."/>
            <person name="Nealson K.H."/>
            <person name="Kurokawa K."/>
            <person name="Hongoh Y."/>
        </authorList>
    </citation>
    <scope>NUCLEOTIDE SEQUENCE [LARGE SCALE GENOMIC DNA]</scope>
    <source>
        <strain evidence="2 3">S33</strain>
    </source>
</reference>
<protein>
    <submittedName>
        <fullName evidence="2">Uncharacterized protein</fullName>
    </submittedName>
</protein>
<name>A0A6V8P7B4_9ACTN</name>
<comment type="caution">
    <text evidence="2">The sequence shown here is derived from an EMBL/GenBank/DDBJ whole genome shotgun (WGS) entry which is preliminary data.</text>
</comment>
<keyword evidence="3" id="KW-1185">Reference proteome</keyword>
<proteinExistence type="predicted"/>
<evidence type="ECO:0000313" key="2">
    <source>
        <dbReference type="EMBL" id="GFP28509.1"/>
    </source>
</evidence>
<dbReference type="EMBL" id="BLRY01000254">
    <property type="protein sequence ID" value="GFP28509.1"/>
    <property type="molecule type" value="Genomic_DNA"/>
</dbReference>
<sequence>MGSAKSHEKKHKKESKEKKVKGLEEELNIRYHDVNPEWNYTISPRLMKSTEQVQK</sequence>
<dbReference type="EMBL" id="BLRY01000131">
    <property type="protein sequence ID" value="GFP28168.1"/>
    <property type="molecule type" value="Genomic_DNA"/>
</dbReference>
<gene>
    <name evidence="1" type="ORF">HKBW3S33_01585</name>
    <name evidence="2" type="ORF">HKBW3S33_01924</name>
</gene>